<dbReference type="InterPro" id="IPR036097">
    <property type="entry name" value="HisK_dim/P_sf"/>
</dbReference>
<evidence type="ECO:0000259" key="15">
    <source>
        <dbReference type="PROSITE" id="PS50113"/>
    </source>
</evidence>
<dbReference type="Pfam" id="PF00512">
    <property type="entry name" value="HisKA"/>
    <property type="match status" value="1"/>
</dbReference>
<evidence type="ECO:0000256" key="5">
    <source>
        <dbReference type="ARBA" id="ARBA00022679"/>
    </source>
</evidence>
<dbReference type="GO" id="GO:0005886">
    <property type="term" value="C:plasma membrane"/>
    <property type="evidence" value="ECO:0007669"/>
    <property type="project" value="UniProtKB-SubCell"/>
</dbReference>
<dbReference type="SUPFAM" id="SSF55874">
    <property type="entry name" value="ATPase domain of HSP90 chaperone/DNA topoisomerase II/histidine kinase"/>
    <property type="match status" value="1"/>
</dbReference>
<accession>A0A1A7C080</accession>
<dbReference type="RefSeq" id="WP_065308674.1">
    <property type="nucleotide sequence ID" value="NZ_LOCQ01000057.1"/>
</dbReference>
<dbReference type="Pfam" id="PF02518">
    <property type="entry name" value="HATPase_c"/>
    <property type="match status" value="1"/>
</dbReference>
<dbReference type="Proteomes" id="UP000092713">
    <property type="component" value="Unassembled WGS sequence"/>
</dbReference>
<keyword evidence="10 13" id="KW-1133">Transmembrane helix</keyword>
<dbReference type="PRINTS" id="PR00344">
    <property type="entry name" value="BCTRLSENSOR"/>
</dbReference>
<comment type="subcellular location">
    <subcellularLocation>
        <location evidence="2">Cell inner membrane</location>
        <topology evidence="2">Multi-pass membrane protein</topology>
    </subcellularLocation>
</comment>
<sequence>MNEEQIKDKGKPGRLGNVSIVLAVSVALTFVVTLLLLVFAVLFYQSERAQRWQQLHRTVSVSADQLAVAVELPLWNLDEKQMQAIMRSILGNRELHAIALTPAIGKETIILRRSAGGAIVSLELEPDDPSLLAERRMVTLSGQIIGAVAVYAEPSVLHAQLRQRALAIGAIIVGLDVILVASIWLLMWWLMLRPLKAIGQYAAAVRAGQPVAAGMPPKTWFLGELRTLYRSIRDMVALLDSRYRALQRSEERVQMATGAASIGIWDWNVAGGELEWDDQMYTQFKADPAAGLPPAMIWRASLLAHDIEPTKQALRAALREGSNFAHEYRILWPDQSIRYIKVDAVLFRDGDGRPMRLVGSNYDITAHREAELELLRHRHHLEELVAERTGALSVAVNQAQAANRAKSVFLANMSHELRTPLNSVIGFSRLMADSPHMQADEKRNLAIIHRSGKHLLTLINEILELSKGEAGKLSAQCEVVALAPLLQEVMDMLGMRAEQHGLQLRLDCASLPPAAHLDGTRLRQVLLNLMSNAVKFAGHGTVTLQARGVCLEAGQWRLEFAVSDTGVGIALHDQQRIFEPFVQADSDGPKDGTGLGLAISREFVCLMKGALTVESTPGQGATFRFAIPARGAELPPVASGSPALPVPQEASPARTLGARDLAVLAPVERAALLAALRELNLTRVAWLLQALPPAAQPLLAPLQAMLEQHQYLPLCALLERDDGPWPS</sequence>
<dbReference type="InterPro" id="IPR000014">
    <property type="entry name" value="PAS"/>
</dbReference>
<feature type="domain" description="Histidine kinase" evidence="14">
    <location>
        <begin position="412"/>
        <end position="631"/>
    </location>
</feature>
<dbReference type="PROSITE" id="PS50113">
    <property type="entry name" value="PAC"/>
    <property type="match status" value="1"/>
</dbReference>
<dbReference type="EMBL" id="LOCQ01000057">
    <property type="protein sequence ID" value="OBV38409.1"/>
    <property type="molecule type" value="Genomic_DNA"/>
</dbReference>
<dbReference type="PROSITE" id="PS50109">
    <property type="entry name" value="HIS_KIN"/>
    <property type="match status" value="1"/>
</dbReference>
<dbReference type="SMART" id="SM00388">
    <property type="entry name" value="HisKA"/>
    <property type="match status" value="1"/>
</dbReference>
<feature type="domain" description="PAC" evidence="15">
    <location>
        <begin position="324"/>
        <end position="376"/>
    </location>
</feature>
<dbReference type="AlphaFoldDB" id="A0A1A7C080"/>
<feature type="transmembrane region" description="Helical" evidence="13">
    <location>
        <begin position="20"/>
        <end position="44"/>
    </location>
</feature>
<dbReference type="InterPro" id="IPR003594">
    <property type="entry name" value="HATPase_dom"/>
</dbReference>
<evidence type="ECO:0000256" key="8">
    <source>
        <dbReference type="ARBA" id="ARBA00022777"/>
    </source>
</evidence>
<dbReference type="SUPFAM" id="SSF47384">
    <property type="entry name" value="Homodimeric domain of signal transducing histidine kinase"/>
    <property type="match status" value="1"/>
</dbReference>
<dbReference type="Gene3D" id="3.30.565.10">
    <property type="entry name" value="Histidine kinase-like ATPase, C-terminal domain"/>
    <property type="match status" value="1"/>
</dbReference>
<evidence type="ECO:0000256" key="9">
    <source>
        <dbReference type="ARBA" id="ARBA00022840"/>
    </source>
</evidence>
<protein>
    <recommendedName>
        <fullName evidence="3">histidine kinase</fullName>
        <ecNumber evidence="3">2.7.13.3</ecNumber>
    </recommendedName>
</protein>
<dbReference type="InterPro" id="IPR050736">
    <property type="entry name" value="Sensor_HK_Regulatory"/>
</dbReference>
<evidence type="ECO:0000256" key="13">
    <source>
        <dbReference type="SAM" id="Phobius"/>
    </source>
</evidence>
<dbReference type="InterPro" id="IPR000700">
    <property type="entry name" value="PAS-assoc_C"/>
</dbReference>
<evidence type="ECO:0000256" key="7">
    <source>
        <dbReference type="ARBA" id="ARBA00022741"/>
    </source>
</evidence>
<evidence type="ECO:0000256" key="2">
    <source>
        <dbReference type="ARBA" id="ARBA00004429"/>
    </source>
</evidence>
<dbReference type="FunFam" id="3.30.565.10:FF:000006">
    <property type="entry name" value="Sensor histidine kinase WalK"/>
    <property type="match status" value="1"/>
</dbReference>
<dbReference type="InterPro" id="IPR035965">
    <property type="entry name" value="PAS-like_dom_sf"/>
</dbReference>
<dbReference type="CDD" id="cd00082">
    <property type="entry name" value="HisKA"/>
    <property type="match status" value="1"/>
</dbReference>
<keyword evidence="5" id="KW-0808">Transferase</keyword>
<dbReference type="InterPro" id="IPR013655">
    <property type="entry name" value="PAS_fold_3"/>
</dbReference>
<dbReference type="STRING" id="1747903.ASR47_10065"/>
<evidence type="ECO:0000259" key="14">
    <source>
        <dbReference type="PROSITE" id="PS50109"/>
    </source>
</evidence>
<dbReference type="CDD" id="cd00130">
    <property type="entry name" value="PAS"/>
    <property type="match status" value="1"/>
</dbReference>
<dbReference type="OrthoDB" id="9810730at2"/>
<organism evidence="16 17">
    <name type="scientific">Janthinobacterium psychrotolerans</name>
    <dbReference type="NCBI Taxonomy" id="1747903"/>
    <lineage>
        <taxon>Bacteria</taxon>
        <taxon>Pseudomonadati</taxon>
        <taxon>Pseudomonadota</taxon>
        <taxon>Betaproteobacteria</taxon>
        <taxon>Burkholderiales</taxon>
        <taxon>Oxalobacteraceae</taxon>
        <taxon>Janthinobacterium</taxon>
    </lineage>
</organism>
<evidence type="ECO:0000256" key="11">
    <source>
        <dbReference type="ARBA" id="ARBA00023012"/>
    </source>
</evidence>
<keyword evidence="7" id="KW-0547">Nucleotide-binding</keyword>
<evidence type="ECO:0000256" key="12">
    <source>
        <dbReference type="ARBA" id="ARBA00023136"/>
    </source>
</evidence>
<dbReference type="Pfam" id="PF08447">
    <property type="entry name" value="PAS_3"/>
    <property type="match status" value="1"/>
</dbReference>
<comment type="catalytic activity">
    <reaction evidence="1">
        <text>ATP + protein L-histidine = ADP + protein N-phospho-L-histidine.</text>
        <dbReference type="EC" id="2.7.13.3"/>
    </reaction>
</comment>
<keyword evidence="9" id="KW-0067">ATP-binding</keyword>
<dbReference type="Gene3D" id="1.10.287.130">
    <property type="match status" value="1"/>
</dbReference>
<keyword evidence="6 13" id="KW-0812">Transmembrane</keyword>
<evidence type="ECO:0000313" key="16">
    <source>
        <dbReference type="EMBL" id="OBV38409.1"/>
    </source>
</evidence>
<dbReference type="InterPro" id="IPR004358">
    <property type="entry name" value="Sig_transdc_His_kin-like_C"/>
</dbReference>
<dbReference type="GO" id="GO:0005524">
    <property type="term" value="F:ATP binding"/>
    <property type="evidence" value="ECO:0007669"/>
    <property type="project" value="UniProtKB-KW"/>
</dbReference>
<dbReference type="SMART" id="SM00086">
    <property type="entry name" value="PAC"/>
    <property type="match status" value="1"/>
</dbReference>
<evidence type="ECO:0000256" key="3">
    <source>
        <dbReference type="ARBA" id="ARBA00012438"/>
    </source>
</evidence>
<proteinExistence type="predicted"/>
<evidence type="ECO:0000256" key="10">
    <source>
        <dbReference type="ARBA" id="ARBA00022989"/>
    </source>
</evidence>
<feature type="transmembrane region" description="Helical" evidence="13">
    <location>
        <begin position="165"/>
        <end position="191"/>
    </location>
</feature>
<dbReference type="SMART" id="SM00387">
    <property type="entry name" value="HATPase_c"/>
    <property type="match status" value="1"/>
</dbReference>
<dbReference type="FunFam" id="1.10.287.130:FF:000004">
    <property type="entry name" value="Ethylene receptor 1"/>
    <property type="match status" value="1"/>
</dbReference>
<keyword evidence="4" id="KW-0597">Phosphoprotein</keyword>
<keyword evidence="12 13" id="KW-0472">Membrane</keyword>
<keyword evidence="8 16" id="KW-0418">Kinase</keyword>
<name>A0A1A7C080_9BURK</name>
<evidence type="ECO:0000256" key="1">
    <source>
        <dbReference type="ARBA" id="ARBA00000085"/>
    </source>
</evidence>
<evidence type="ECO:0000313" key="17">
    <source>
        <dbReference type="Proteomes" id="UP000092713"/>
    </source>
</evidence>
<dbReference type="CDD" id="cd16922">
    <property type="entry name" value="HATPase_EvgS-ArcB-TorS-like"/>
    <property type="match status" value="1"/>
</dbReference>
<evidence type="ECO:0000256" key="6">
    <source>
        <dbReference type="ARBA" id="ARBA00022692"/>
    </source>
</evidence>
<comment type="caution">
    <text evidence="16">The sequence shown here is derived from an EMBL/GenBank/DDBJ whole genome shotgun (WGS) entry which is preliminary data.</text>
</comment>
<gene>
    <name evidence="16" type="ORF">ASR47_10065</name>
</gene>
<dbReference type="PANTHER" id="PTHR43711">
    <property type="entry name" value="TWO-COMPONENT HISTIDINE KINASE"/>
    <property type="match status" value="1"/>
</dbReference>
<dbReference type="InterPro" id="IPR001610">
    <property type="entry name" value="PAC"/>
</dbReference>
<dbReference type="SUPFAM" id="SSF55785">
    <property type="entry name" value="PYP-like sensor domain (PAS domain)"/>
    <property type="match status" value="1"/>
</dbReference>
<dbReference type="Gene3D" id="2.10.70.100">
    <property type="match status" value="1"/>
</dbReference>
<dbReference type="InterPro" id="IPR003661">
    <property type="entry name" value="HisK_dim/P_dom"/>
</dbReference>
<reference evidence="16 17" key="1">
    <citation type="submission" date="2016-04" db="EMBL/GenBank/DDBJ databases">
        <title>Draft genome sequence of Janthinobacterium psychrotolerans sp. nov., isolated from freshwater sediments in Denmark.</title>
        <authorList>
            <person name="Gong X."/>
            <person name="Skrivergaard S."/>
            <person name="Korsgaard B.S."/>
            <person name="Schreiber L."/>
            <person name="Marshall I.P."/>
            <person name="Finster K."/>
            <person name="Schramm A."/>
        </authorList>
    </citation>
    <scope>NUCLEOTIDE SEQUENCE [LARGE SCALE GENOMIC DNA]</scope>
    <source>
        <strain evidence="16 17">S3-2</strain>
    </source>
</reference>
<dbReference type="Gene3D" id="3.30.450.20">
    <property type="entry name" value="PAS domain"/>
    <property type="match status" value="1"/>
</dbReference>
<evidence type="ECO:0000256" key="4">
    <source>
        <dbReference type="ARBA" id="ARBA00022553"/>
    </source>
</evidence>
<keyword evidence="11" id="KW-0902">Two-component regulatory system</keyword>
<keyword evidence="17" id="KW-1185">Reference proteome</keyword>
<dbReference type="InterPro" id="IPR005467">
    <property type="entry name" value="His_kinase_dom"/>
</dbReference>
<dbReference type="EC" id="2.7.13.3" evidence="3"/>
<dbReference type="PANTHER" id="PTHR43711:SF1">
    <property type="entry name" value="HISTIDINE KINASE 1"/>
    <property type="match status" value="1"/>
</dbReference>
<dbReference type="InterPro" id="IPR036890">
    <property type="entry name" value="HATPase_C_sf"/>
</dbReference>
<dbReference type="PATRIC" id="fig|1747903.4.peg.1957"/>
<dbReference type="GO" id="GO:0000155">
    <property type="term" value="F:phosphorelay sensor kinase activity"/>
    <property type="evidence" value="ECO:0007669"/>
    <property type="project" value="InterPro"/>
</dbReference>